<dbReference type="OMA" id="NQIHRYD"/>
<dbReference type="Gene3D" id="3.40.50.150">
    <property type="entry name" value="Vaccinia Virus protein VP39"/>
    <property type="match status" value="1"/>
</dbReference>
<dbReference type="EMBL" id="CVMT01000001">
    <property type="protein sequence ID" value="CRG83735.1"/>
    <property type="molecule type" value="Genomic_DNA"/>
</dbReference>
<gene>
    <name evidence="2" type="ORF">PISL3812_01090</name>
</gene>
<evidence type="ECO:0000313" key="2">
    <source>
        <dbReference type="EMBL" id="CRG83735.1"/>
    </source>
</evidence>
<dbReference type="PANTHER" id="PTHR45036">
    <property type="entry name" value="METHYLTRANSFERASE LIKE 7B"/>
    <property type="match status" value="1"/>
</dbReference>
<dbReference type="AlphaFoldDB" id="A0A0U1LLA9"/>
<dbReference type="GO" id="GO:0008757">
    <property type="term" value="F:S-adenosylmethionine-dependent methyltransferase activity"/>
    <property type="evidence" value="ECO:0007669"/>
    <property type="project" value="InterPro"/>
</dbReference>
<evidence type="ECO:0000259" key="1">
    <source>
        <dbReference type="Pfam" id="PF08241"/>
    </source>
</evidence>
<name>A0A0U1LLA9_TALIS</name>
<feature type="domain" description="Methyltransferase type 11" evidence="1">
    <location>
        <begin position="83"/>
        <end position="187"/>
    </location>
</feature>
<dbReference type="Pfam" id="PF08241">
    <property type="entry name" value="Methyltransf_11"/>
    <property type="match status" value="1"/>
</dbReference>
<protein>
    <recommendedName>
        <fullName evidence="1">Methyltransferase type 11 domain-containing protein</fullName>
    </recommendedName>
</protein>
<dbReference type="Proteomes" id="UP000054383">
    <property type="component" value="Unassembled WGS sequence"/>
</dbReference>
<dbReference type="OrthoDB" id="4225761at2759"/>
<evidence type="ECO:0000313" key="3">
    <source>
        <dbReference type="Proteomes" id="UP000054383"/>
    </source>
</evidence>
<dbReference type="CDD" id="cd02440">
    <property type="entry name" value="AdoMet_MTases"/>
    <property type="match status" value="1"/>
</dbReference>
<dbReference type="InterPro" id="IPR013216">
    <property type="entry name" value="Methyltransf_11"/>
</dbReference>
<dbReference type="InterPro" id="IPR029063">
    <property type="entry name" value="SAM-dependent_MTases_sf"/>
</dbReference>
<proteinExistence type="predicted"/>
<organism evidence="2 3">
    <name type="scientific">Talaromyces islandicus</name>
    <name type="common">Penicillium islandicum</name>
    <dbReference type="NCBI Taxonomy" id="28573"/>
    <lineage>
        <taxon>Eukaryota</taxon>
        <taxon>Fungi</taxon>
        <taxon>Dikarya</taxon>
        <taxon>Ascomycota</taxon>
        <taxon>Pezizomycotina</taxon>
        <taxon>Eurotiomycetes</taxon>
        <taxon>Eurotiomycetidae</taxon>
        <taxon>Eurotiales</taxon>
        <taxon>Trichocomaceae</taxon>
        <taxon>Talaromyces</taxon>
        <taxon>Talaromyces sect. Islandici</taxon>
    </lineage>
</organism>
<accession>A0A0U1LLA9</accession>
<keyword evidence="3" id="KW-1185">Reference proteome</keyword>
<dbReference type="PANTHER" id="PTHR45036:SF1">
    <property type="entry name" value="METHYLTRANSFERASE LIKE 7A"/>
    <property type="match status" value="1"/>
</dbReference>
<dbReference type="STRING" id="28573.A0A0U1LLA9"/>
<dbReference type="SUPFAM" id="SSF53335">
    <property type="entry name" value="S-adenosyl-L-methionine-dependent methyltransferases"/>
    <property type="match status" value="1"/>
</dbReference>
<reference evidence="2 3" key="1">
    <citation type="submission" date="2015-04" db="EMBL/GenBank/DDBJ databases">
        <authorList>
            <person name="Syromyatnikov M.Y."/>
            <person name="Popov V.N."/>
        </authorList>
    </citation>
    <scope>NUCLEOTIDE SEQUENCE [LARGE SCALE GENOMIC DNA]</scope>
    <source>
        <strain evidence="2">WF-38-12</strain>
    </source>
</reference>
<dbReference type="InterPro" id="IPR052356">
    <property type="entry name" value="Thiol_S-MT"/>
</dbReference>
<sequence>MASPGRLASILGPFRLIWPSILQHYEALKEALRNDGLAAFTRLQEIRNAATAKLFSTASDGFIAYENTTNVPSLVRSAHGKILELGPGPGNQIHRYDTSVVEFIYAIEPNPHYKDDIATKVKKNDLQDKYKLLACGVEDSEALAREGITEGSVDTVLSIQVLCAVDDVQSAMKEVYKLLKPGGSFVFWEHVKNKDTVTAITQAFWNPTWSALVGCCMNRDIMKEILAAGEWEDPGKIVVTDDPYSCLPRIEGVLTKKA</sequence>